<organism evidence="1 2">
    <name type="scientific">Ceratopteris richardii</name>
    <name type="common">Triangle waterfern</name>
    <dbReference type="NCBI Taxonomy" id="49495"/>
    <lineage>
        <taxon>Eukaryota</taxon>
        <taxon>Viridiplantae</taxon>
        <taxon>Streptophyta</taxon>
        <taxon>Embryophyta</taxon>
        <taxon>Tracheophyta</taxon>
        <taxon>Polypodiopsida</taxon>
        <taxon>Polypodiidae</taxon>
        <taxon>Polypodiales</taxon>
        <taxon>Pteridineae</taxon>
        <taxon>Pteridaceae</taxon>
        <taxon>Parkerioideae</taxon>
        <taxon>Ceratopteris</taxon>
    </lineage>
</organism>
<dbReference type="Proteomes" id="UP000825935">
    <property type="component" value="Chromosome 30"/>
</dbReference>
<comment type="caution">
    <text evidence="1">The sequence shown here is derived from an EMBL/GenBank/DDBJ whole genome shotgun (WGS) entry which is preliminary data.</text>
</comment>
<name>A0A8T2R458_CERRI</name>
<reference evidence="1" key="1">
    <citation type="submission" date="2021-08" db="EMBL/GenBank/DDBJ databases">
        <title>WGS assembly of Ceratopteris richardii.</title>
        <authorList>
            <person name="Marchant D.B."/>
            <person name="Chen G."/>
            <person name="Jenkins J."/>
            <person name="Shu S."/>
            <person name="Leebens-Mack J."/>
            <person name="Grimwood J."/>
            <person name="Schmutz J."/>
            <person name="Soltis P."/>
            <person name="Soltis D."/>
            <person name="Chen Z.-H."/>
        </authorList>
    </citation>
    <scope>NUCLEOTIDE SEQUENCE</scope>
    <source>
        <strain evidence="1">Whitten #5841</strain>
        <tissue evidence="1">Leaf</tissue>
    </source>
</reference>
<protein>
    <submittedName>
        <fullName evidence="1">Uncharacterized protein</fullName>
    </submittedName>
</protein>
<accession>A0A8T2R458</accession>
<dbReference type="AlphaFoldDB" id="A0A8T2R458"/>
<proteinExistence type="predicted"/>
<sequence length="37" mass="4501">MRIPKHMPQLVKEIATFSTRRRYGLRELSQTQREEIT</sequence>
<keyword evidence="2" id="KW-1185">Reference proteome</keyword>
<gene>
    <name evidence="1" type="ORF">KP509_30G055600</name>
</gene>
<evidence type="ECO:0000313" key="2">
    <source>
        <dbReference type="Proteomes" id="UP000825935"/>
    </source>
</evidence>
<evidence type="ECO:0000313" key="1">
    <source>
        <dbReference type="EMBL" id="KAH7290584.1"/>
    </source>
</evidence>
<dbReference type="EMBL" id="CM035435">
    <property type="protein sequence ID" value="KAH7290584.1"/>
    <property type="molecule type" value="Genomic_DNA"/>
</dbReference>